<dbReference type="CDD" id="cd09917">
    <property type="entry name" value="F-box_SF"/>
    <property type="match status" value="1"/>
</dbReference>
<evidence type="ECO:0000259" key="1">
    <source>
        <dbReference type="Pfam" id="PF00646"/>
    </source>
</evidence>
<proteinExistence type="predicted"/>
<dbReference type="EMBL" id="LNIX01000067">
    <property type="protein sequence ID" value="OXA37001.1"/>
    <property type="molecule type" value="Genomic_DNA"/>
</dbReference>
<protein>
    <recommendedName>
        <fullName evidence="1">F-box domain-containing protein</fullName>
    </recommendedName>
</protein>
<accession>A0A226CX77</accession>
<gene>
    <name evidence="2" type="ORF">Fcan01_28248</name>
</gene>
<comment type="caution">
    <text evidence="2">The sequence shown here is derived from an EMBL/GenBank/DDBJ whole genome shotgun (WGS) entry which is preliminary data.</text>
</comment>
<keyword evidence="3" id="KW-1185">Reference proteome</keyword>
<feature type="domain" description="F-box" evidence="1">
    <location>
        <begin position="42"/>
        <end position="68"/>
    </location>
</feature>
<dbReference type="Proteomes" id="UP000198287">
    <property type="component" value="Unassembled WGS sequence"/>
</dbReference>
<reference evidence="2 3" key="1">
    <citation type="submission" date="2015-12" db="EMBL/GenBank/DDBJ databases">
        <title>The genome of Folsomia candida.</title>
        <authorList>
            <person name="Faddeeva A."/>
            <person name="Derks M.F."/>
            <person name="Anvar Y."/>
            <person name="Smit S."/>
            <person name="Van Straalen N."/>
            <person name="Roelofs D."/>
        </authorList>
    </citation>
    <scope>NUCLEOTIDE SEQUENCE [LARGE SCALE GENOMIC DNA]</scope>
    <source>
        <strain evidence="2 3">VU population</strain>
        <tissue evidence="2">Whole body</tissue>
    </source>
</reference>
<dbReference type="InterPro" id="IPR036047">
    <property type="entry name" value="F-box-like_dom_sf"/>
</dbReference>
<organism evidence="2 3">
    <name type="scientific">Folsomia candida</name>
    <name type="common">Springtail</name>
    <dbReference type="NCBI Taxonomy" id="158441"/>
    <lineage>
        <taxon>Eukaryota</taxon>
        <taxon>Metazoa</taxon>
        <taxon>Ecdysozoa</taxon>
        <taxon>Arthropoda</taxon>
        <taxon>Hexapoda</taxon>
        <taxon>Collembola</taxon>
        <taxon>Entomobryomorpha</taxon>
        <taxon>Isotomoidea</taxon>
        <taxon>Isotomidae</taxon>
        <taxon>Proisotominae</taxon>
        <taxon>Folsomia</taxon>
    </lineage>
</organism>
<dbReference type="Pfam" id="PF00646">
    <property type="entry name" value="F-box"/>
    <property type="match status" value="1"/>
</dbReference>
<dbReference type="Gene3D" id="1.20.1280.50">
    <property type="match status" value="1"/>
</dbReference>
<dbReference type="AlphaFoldDB" id="A0A226CX77"/>
<dbReference type="InterPro" id="IPR001810">
    <property type="entry name" value="F-box_dom"/>
</dbReference>
<sequence length="547" mass="61943">MDLPSPFSQKGNISLLSCSQIGDESAMENTSWTSIALRNPLILDQILAQLDITELKKARLVCRSWREIGGSLLGKRTMLCISKLFYYDGCKLCVTPVASNLMRRITIPTHHKFDDSIPTRKKPNVIIKVFKDLAHQLQFTREIIFHVHQRKSENAFITGLRRNLKNIQHISLQVGWDRYKPSPSSGVSPAYTKNLAVLTKLTSINFVLGEIIDTYPAHSLLQFLIDSAPNLKYLKGRSWLYPSLERCKNLKMLHFQNTVPSTSPTDVNLIGAIKMLGHVKDSLIEMVLLCPNGRDTVVDMSQLNQSLDLPVMSKLTSLSIRPAAEFMFHDFFNEDYLPVLTTVLLQVKHTSDRLNVSAYLNLWKGHRGIKYFRLELEEEWQNVGANVIGRKIVRVFPSVTKFDLRAWLGEDIVIQAIEQMMTPYQKWELEDVSVTGDHVTKSSVLVAVLKNVVRWKGAYSIFFASAKHVHFEDTLVQQREFSLHIHELISNSEGCTGVKICGGYNRSVQEMLQLLGPIFEGSGTPIRMYGECGSHTGRTPCLLKSLL</sequence>
<dbReference type="SUPFAM" id="SSF81383">
    <property type="entry name" value="F-box domain"/>
    <property type="match status" value="1"/>
</dbReference>
<name>A0A226CX77_FOLCA</name>
<evidence type="ECO:0000313" key="2">
    <source>
        <dbReference type="EMBL" id="OXA37001.1"/>
    </source>
</evidence>
<evidence type="ECO:0000313" key="3">
    <source>
        <dbReference type="Proteomes" id="UP000198287"/>
    </source>
</evidence>